<organism evidence="1 2">
    <name type="scientific">Streptomyces aureus</name>
    <dbReference type="NCBI Taxonomy" id="193461"/>
    <lineage>
        <taxon>Bacteria</taxon>
        <taxon>Bacillati</taxon>
        <taxon>Actinomycetota</taxon>
        <taxon>Actinomycetes</taxon>
        <taxon>Kitasatosporales</taxon>
        <taxon>Streptomycetaceae</taxon>
        <taxon>Streptomyces</taxon>
    </lineage>
</organism>
<proteinExistence type="predicted"/>
<protein>
    <submittedName>
        <fullName evidence="1">Uncharacterized protein</fullName>
    </submittedName>
</protein>
<gene>
    <name evidence="1" type="ORF">ACEG43_05390</name>
</gene>
<accession>A0ABV4SF80</accession>
<name>A0ABV4SF80_9ACTN</name>
<dbReference type="EMBL" id="JBGOSP010000002">
    <property type="protein sequence ID" value="MFA3835618.1"/>
    <property type="molecule type" value="Genomic_DNA"/>
</dbReference>
<dbReference type="RefSeq" id="WP_372561598.1">
    <property type="nucleotide sequence ID" value="NZ_JBGOSP010000002.1"/>
</dbReference>
<sequence length="62" mass="6933">MINELCTPCTAHIVIVHRPDHDVTVALVLRAMTLEPDPPPRMLVAAALIEETGELFRRRTTT</sequence>
<reference evidence="1 2" key="1">
    <citation type="submission" date="2024-08" db="EMBL/GenBank/DDBJ databases">
        <title>Genome sequence of Streptomyces aureus CACIA-1.46HGO.</title>
        <authorList>
            <person name="Evangelista-Martinez Z."/>
        </authorList>
    </citation>
    <scope>NUCLEOTIDE SEQUENCE [LARGE SCALE GENOMIC DNA]</scope>
    <source>
        <strain evidence="1 2">CACIA-1.46HGO</strain>
    </source>
</reference>
<comment type="caution">
    <text evidence="1">The sequence shown here is derived from an EMBL/GenBank/DDBJ whole genome shotgun (WGS) entry which is preliminary data.</text>
</comment>
<evidence type="ECO:0000313" key="1">
    <source>
        <dbReference type="EMBL" id="MFA3835618.1"/>
    </source>
</evidence>
<keyword evidence="2" id="KW-1185">Reference proteome</keyword>
<dbReference type="Proteomes" id="UP001571476">
    <property type="component" value="Unassembled WGS sequence"/>
</dbReference>
<evidence type="ECO:0000313" key="2">
    <source>
        <dbReference type="Proteomes" id="UP001571476"/>
    </source>
</evidence>